<dbReference type="Gene3D" id="3.30.1120.10">
    <property type="match status" value="1"/>
</dbReference>
<evidence type="ECO:0000313" key="9">
    <source>
        <dbReference type="Proteomes" id="UP001431783"/>
    </source>
</evidence>
<feature type="domain" description="Sulfatase N-terminal" evidence="7">
    <location>
        <begin position="27"/>
        <end position="343"/>
    </location>
</feature>
<protein>
    <recommendedName>
        <fullName evidence="7">Sulfatase N-terminal domain-containing protein</fullName>
    </recommendedName>
</protein>
<keyword evidence="6" id="KW-0732">Signal</keyword>
<evidence type="ECO:0000256" key="1">
    <source>
        <dbReference type="ARBA" id="ARBA00001913"/>
    </source>
</evidence>
<comment type="caution">
    <text evidence="8">The sequence shown here is derived from an EMBL/GenBank/DDBJ whole genome shotgun (WGS) entry which is preliminary data.</text>
</comment>
<gene>
    <name evidence="8" type="ORF">WA026_009402</name>
</gene>
<evidence type="ECO:0000256" key="5">
    <source>
        <dbReference type="ARBA" id="ARBA00023180"/>
    </source>
</evidence>
<name>A0AAW1TY72_9CUCU</name>
<evidence type="ECO:0000256" key="2">
    <source>
        <dbReference type="ARBA" id="ARBA00008779"/>
    </source>
</evidence>
<evidence type="ECO:0000256" key="3">
    <source>
        <dbReference type="ARBA" id="ARBA00022723"/>
    </source>
</evidence>
<keyword evidence="3" id="KW-0479">Metal-binding</keyword>
<keyword evidence="4" id="KW-0106">Calcium</keyword>
<dbReference type="PANTHER" id="PTHR10342:SF264">
    <property type="entry name" value="MIP05773P-RELATED"/>
    <property type="match status" value="1"/>
</dbReference>
<dbReference type="InterPro" id="IPR047115">
    <property type="entry name" value="ARSB"/>
</dbReference>
<comment type="similarity">
    <text evidence="2">Belongs to the sulfatase family.</text>
</comment>
<accession>A0AAW1TY72</accession>
<dbReference type="Gene3D" id="3.40.720.10">
    <property type="entry name" value="Alkaline Phosphatase, subunit A"/>
    <property type="match status" value="1"/>
</dbReference>
<dbReference type="AlphaFoldDB" id="A0AAW1TY72"/>
<organism evidence="8 9">
    <name type="scientific">Henosepilachna vigintioctopunctata</name>
    <dbReference type="NCBI Taxonomy" id="420089"/>
    <lineage>
        <taxon>Eukaryota</taxon>
        <taxon>Metazoa</taxon>
        <taxon>Ecdysozoa</taxon>
        <taxon>Arthropoda</taxon>
        <taxon>Hexapoda</taxon>
        <taxon>Insecta</taxon>
        <taxon>Pterygota</taxon>
        <taxon>Neoptera</taxon>
        <taxon>Endopterygota</taxon>
        <taxon>Coleoptera</taxon>
        <taxon>Polyphaga</taxon>
        <taxon>Cucujiformia</taxon>
        <taxon>Coccinelloidea</taxon>
        <taxon>Coccinellidae</taxon>
        <taxon>Epilachninae</taxon>
        <taxon>Epilachnini</taxon>
        <taxon>Henosepilachna</taxon>
    </lineage>
</organism>
<evidence type="ECO:0000259" key="7">
    <source>
        <dbReference type="Pfam" id="PF00884"/>
    </source>
</evidence>
<dbReference type="Proteomes" id="UP001431783">
    <property type="component" value="Unassembled WGS sequence"/>
</dbReference>
<sequence length="538" mass="60600">MAGFRLCTSAIILIHCGLCFVLSEGRPHIIFIIADDLGWNDVSFHGSNQIFTPNLDALAYNGIILNSHYVQSMGTPSRAALFTGKYPTKLVAESRTLPEAKILPQYFKEMGYLTYLIGKWDLGHSRWNATPTFRGFDHHFGYLNEYTSYYDYLSTWTFNGKDYTGFDLRKDRDPSWETVGKYATDAFTEYATNVIQGHDPTKPLFLMMSHLAVHRGNEGKPLEAPQEAVNKFKHIADANRRTYAAMVSKLDDSVGTIVQALTSKDMLRNSIVVFISDNGAPSVGHLRNWGSNYPLRGVKDTLFEGGVRSAAFVWSPLLVQPGRVSNDLIHVTDWLPTLFQAAGGDAGSLDLDIDGIDQWASLVYDFSSPRSDILLNIDEKTRIASLRLSNWKLIVGSSNNGSYNGYFGEAVLTNIREPGYDFSAVYNSQTGQNIRNTSYSPIEIDDYSRIRNRATIRCAPNGEKNPCDPSVSPVCLYDIPSDPCEENDLAKFFPSVVRRLKRSMVEYRKDLLPQFEQVSDIERADPKLFEYVWNPWLD</sequence>
<feature type="signal peptide" evidence="6">
    <location>
        <begin position="1"/>
        <end position="25"/>
    </location>
</feature>
<dbReference type="InterPro" id="IPR017850">
    <property type="entry name" value="Alkaline_phosphatase_core_sf"/>
</dbReference>
<dbReference type="EMBL" id="JARQZJ010000034">
    <property type="protein sequence ID" value="KAK9875599.1"/>
    <property type="molecule type" value="Genomic_DNA"/>
</dbReference>
<evidence type="ECO:0000256" key="4">
    <source>
        <dbReference type="ARBA" id="ARBA00022837"/>
    </source>
</evidence>
<keyword evidence="9" id="KW-1185">Reference proteome</keyword>
<proteinExistence type="inferred from homology"/>
<dbReference type="GO" id="GO:0046872">
    <property type="term" value="F:metal ion binding"/>
    <property type="evidence" value="ECO:0007669"/>
    <property type="project" value="UniProtKB-KW"/>
</dbReference>
<comment type="cofactor">
    <cofactor evidence="1">
        <name>Ca(2+)</name>
        <dbReference type="ChEBI" id="CHEBI:29108"/>
    </cofactor>
</comment>
<keyword evidence="5" id="KW-0325">Glycoprotein</keyword>
<evidence type="ECO:0000256" key="6">
    <source>
        <dbReference type="SAM" id="SignalP"/>
    </source>
</evidence>
<dbReference type="SUPFAM" id="SSF53649">
    <property type="entry name" value="Alkaline phosphatase-like"/>
    <property type="match status" value="1"/>
</dbReference>
<dbReference type="CDD" id="cd16029">
    <property type="entry name" value="4-S"/>
    <property type="match status" value="1"/>
</dbReference>
<dbReference type="PANTHER" id="PTHR10342">
    <property type="entry name" value="ARYLSULFATASE"/>
    <property type="match status" value="1"/>
</dbReference>
<dbReference type="GO" id="GO:0008484">
    <property type="term" value="F:sulfuric ester hydrolase activity"/>
    <property type="evidence" value="ECO:0007669"/>
    <property type="project" value="InterPro"/>
</dbReference>
<dbReference type="InterPro" id="IPR000917">
    <property type="entry name" value="Sulfatase_N"/>
</dbReference>
<dbReference type="Pfam" id="PF00884">
    <property type="entry name" value="Sulfatase"/>
    <property type="match status" value="1"/>
</dbReference>
<reference evidence="8 9" key="1">
    <citation type="submission" date="2023-03" db="EMBL/GenBank/DDBJ databases">
        <title>Genome insight into feeding habits of ladybird beetles.</title>
        <authorList>
            <person name="Li H.-S."/>
            <person name="Huang Y.-H."/>
            <person name="Pang H."/>
        </authorList>
    </citation>
    <scope>NUCLEOTIDE SEQUENCE [LARGE SCALE GENOMIC DNA]</scope>
    <source>
        <strain evidence="8">SYSU_2023b</strain>
        <tissue evidence="8">Whole body</tissue>
    </source>
</reference>
<evidence type="ECO:0000313" key="8">
    <source>
        <dbReference type="EMBL" id="KAK9875599.1"/>
    </source>
</evidence>
<feature type="chain" id="PRO_5043486449" description="Sulfatase N-terminal domain-containing protein" evidence="6">
    <location>
        <begin position="26"/>
        <end position="538"/>
    </location>
</feature>